<keyword evidence="2" id="KW-1185">Reference proteome</keyword>
<evidence type="ECO:0000313" key="2">
    <source>
        <dbReference type="Proteomes" id="UP000886998"/>
    </source>
</evidence>
<accession>A0A8X6X919</accession>
<reference evidence="1" key="1">
    <citation type="submission" date="2020-08" db="EMBL/GenBank/DDBJ databases">
        <title>Multicomponent nature underlies the extraordinary mechanical properties of spider dragline silk.</title>
        <authorList>
            <person name="Kono N."/>
            <person name="Nakamura H."/>
            <person name="Mori M."/>
            <person name="Yoshida Y."/>
            <person name="Ohtoshi R."/>
            <person name="Malay A.D."/>
            <person name="Moran D.A.P."/>
            <person name="Tomita M."/>
            <person name="Numata K."/>
            <person name="Arakawa K."/>
        </authorList>
    </citation>
    <scope>NUCLEOTIDE SEQUENCE</scope>
</reference>
<dbReference type="Proteomes" id="UP000886998">
    <property type="component" value="Unassembled WGS sequence"/>
</dbReference>
<evidence type="ECO:0000313" key="1">
    <source>
        <dbReference type="EMBL" id="GFY48475.1"/>
    </source>
</evidence>
<comment type="caution">
    <text evidence="1">The sequence shown here is derived from an EMBL/GenBank/DDBJ whole genome shotgun (WGS) entry which is preliminary data.</text>
</comment>
<protein>
    <submittedName>
        <fullName evidence="1">Uncharacterized protein</fullName>
    </submittedName>
</protein>
<gene>
    <name evidence="1" type="ORF">TNIN_26261</name>
</gene>
<sequence length="68" mass="7664">MDCFLKEINSQLRILGLSTFPYTAAFDVITVKGKEPNANEAVHFKVDFPTSLDWHLCVIESNTSVTFL</sequence>
<dbReference type="AlphaFoldDB" id="A0A8X6X919"/>
<organism evidence="1 2">
    <name type="scientific">Trichonephila inaurata madagascariensis</name>
    <dbReference type="NCBI Taxonomy" id="2747483"/>
    <lineage>
        <taxon>Eukaryota</taxon>
        <taxon>Metazoa</taxon>
        <taxon>Ecdysozoa</taxon>
        <taxon>Arthropoda</taxon>
        <taxon>Chelicerata</taxon>
        <taxon>Arachnida</taxon>
        <taxon>Araneae</taxon>
        <taxon>Araneomorphae</taxon>
        <taxon>Entelegynae</taxon>
        <taxon>Araneoidea</taxon>
        <taxon>Nephilidae</taxon>
        <taxon>Trichonephila</taxon>
        <taxon>Trichonephila inaurata</taxon>
    </lineage>
</organism>
<name>A0A8X6X919_9ARAC</name>
<dbReference type="EMBL" id="BMAV01006483">
    <property type="protein sequence ID" value="GFY48475.1"/>
    <property type="molecule type" value="Genomic_DNA"/>
</dbReference>
<proteinExistence type="predicted"/>